<reference evidence="3" key="2">
    <citation type="submission" date="2016-10" db="EMBL/GenBank/DDBJ databases">
        <authorList>
            <person name="de Groot N.N."/>
        </authorList>
    </citation>
    <scope>NUCLEOTIDE SEQUENCE [LARGE SCALE GENOMIC DNA]</scope>
    <source>
        <strain evidence="3">KHGC19</strain>
    </source>
</reference>
<evidence type="ECO:0000313" key="5">
    <source>
        <dbReference type="Proteomes" id="UP000199135"/>
    </source>
</evidence>
<keyword evidence="5" id="KW-1185">Reference proteome</keyword>
<dbReference type="AlphaFoldDB" id="A0A1H9QVB9"/>
<evidence type="ECO:0000313" key="4">
    <source>
        <dbReference type="Proteomes" id="UP000199128"/>
    </source>
</evidence>
<sequence length="103" mass="11422">MAALSILIIMPIMLLFGCFYLLYMVALTTLTSPAIFVFLAAAVLAGVSIYLAARIPYRKFVKHEEVDVKHDAIAPIMCYVFSVVLNVIAIMYVWGLVVAAMFE</sequence>
<name>A0A1H9QVB9_9ACTN</name>
<organism evidence="3 4">
    <name type="scientific">Parafannyhessea umbonata</name>
    <dbReference type="NCBI Taxonomy" id="604330"/>
    <lineage>
        <taxon>Bacteria</taxon>
        <taxon>Bacillati</taxon>
        <taxon>Actinomycetota</taxon>
        <taxon>Coriobacteriia</taxon>
        <taxon>Coriobacteriales</taxon>
        <taxon>Atopobiaceae</taxon>
        <taxon>Parafannyhessea</taxon>
    </lineage>
</organism>
<evidence type="ECO:0000313" key="2">
    <source>
        <dbReference type="EMBL" id="SEH44792.1"/>
    </source>
</evidence>
<feature type="transmembrane region" description="Helical" evidence="1">
    <location>
        <begin position="34"/>
        <end position="53"/>
    </location>
</feature>
<keyword evidence="1" id="KW-1133">Transmembrane helix</keyword>
<dbReference type="RefSeq" id="WP_078687133.1">
    <property type="nucleotide sequence ID" value="NZ_FNWT01000002.1"/>
</dbReference>
<evidence type="ECO:0000313" key="3">
    <source>
        <dbReference type="EMBL" id="SER64424.1"/>
    </source>
</evidence>
<accession>A0A1H9QVB9</accession>
<feature type="transmembrane region" description="Helical" evidence="1">
    <location>
        <begin position="73"/>
        <end position="102"/>
    </location>
</feature>
<evidence type="ECO:0000256" key="1">
    <source>
        <dbReference type="SAM" id="Phobius"/>
    </source>
</evidence>
<dbReference type="Proteomes" id="UP000199128">
    <property type="component" value="Unassembled WGS sequence"/>
</dbReference>
<dbReference type="EMBL" id="FNWT01000002">
    <property type="protein sequence ID" value="SEH44792.1"/>
    <property type="molecule type" value="Genomic_DNA"/>
</dbReference>
<dbReference type="EMBL" id="FOGP01000006">
    <property type="protein sequence ID" value="SER64424.1"/>
    <property type="molecule type" value="Genomic_DNA"/>
</dbReference>
<reference evidence="4 5" key="1">
    <citation type="submission" date="2016-10" db="EMBL/GenBank/DDBJ databases">
        <authorList>
            <person name="Varghese N."/>
            <person name="Submissions S."/>
        </authorList>
    </citation>
    <scope>NUCLEOTIDE SEQUENCE [LARGE SCALE GENOMIC DNA]</scope>
    <source>
        <strain evidence="4">KHGC19</strain>
        <strain evidence="2 5">WCP15</strain>
    </source>
</reference>
<keyword evidence="1" id="KW-0812">Transmembrane</keyword>
<feature type="transmembrane region" description="Helical" evidence="1">
    <location>
        <begin position="6"/>
        <end position="27"/>
    </location>
</feature>
<protein>
    <submittedName>
        <fullName evidence="3">Uncharacterized protein</fullName>
    </submittedName>
</protein>
<gene>
    <name evidence="3" type="ORF">SAMN05216446_1573</name>
    <name evidence="2" type="ORF">SAMN05216447_102257</name>
</gene>
<keyword evidence="1" id="KW-0472">Membrane</keyword>
<proteinExistence type="predicted"/>
<dbReference type="Proteomes" id="UP000199135">
    <property type="component" value="Unassembled WGS sequence"/>
</dbReference>